<protein>
    <submittedName>
        <fullName evidence="1">Uncharacterized protein</fullName>
    </submittedName>
</protein>
<organism evidence="1 2">
    <name type="scientific">Ecytonucleospora hepatopenaei</name>
    <dbReference type="NCBI Taxonomy" id="646526"/>
    <lineage>
        <taxon>Eukaryota</taxon>
        <taxon>Fungi</taxon>
        <taxon>Fungi incertae sedis</taxon>
        <taxon>Microsporidia</taxon>
        <taxon>Enterocytozoonidae</taxon>
        <taxon>Ecytonucleospora</taxon>
    </lineage>
</organism>
<accession>A0A1W0E639</accession>
<keyword evidence="2" id="KW-1185">Reference proteome</keyword>
<dbReference type="EMBL" id="MNPJ01000017">
    <property type="protein sequence ID" value="OQS54711.1"/>
    <property type="molecule type" value="Genomic_DNA"/>
</dbReference>
<gene>
    <name evidence="1" type="ORF">EHP00_991</name>
</gene>
<dbReference type="AlphaFoldDB" id="A0A1W0E639"/>
<dbReference type="STRING" id="646526.A0A1W0E639"/>
<proteinExistence type="predicted"/>
<dbReference type="Proteomes" id="UP000192758">
    <property type="component" value="Unassembled WGS sequence"/>
</dbReference>
<evidence type="ECO:0000313" key="1">
    <source>
        <dbReference type="EMBL" id="OQS54711.1"/>
    </source>
</evidence>
<comment type="caution">
    <text evidence="1">The sequence shown here is derived from an EMBL/GenBank/DDBJ whole genome shotgun (WGS) entry which is preliminary data.</text>
</comment>
<name>A0A1W0E639_9MICR</name>
<reference evidence="1 2" key="1">
    <citation type="journal article" date="2017" name="Environ. Microbiol.">
        <title>Decay of the glycolytic pathway and adaptation to intranuclear parasitism within Enterocytozoonidae microsporidia.</title>
        <authorList>
            <person name="Wiredu Boakye D."/>
            <person name="Jaroenlak P."/>
            <person name="Prachumwat A."/>
            <person name="Williams T.A."/>
            <person name="Bateman K.S."/>
            <person name="Itsathitphaisarn O."/>
            <person name="Sritunyalucksana K."/>
            <person name="Paszkiewicz K.H."/>
            <person name="Moore K.A."/>
            <person name="Stentiford G.D."/>
            <person name="Williams B.A."/>
        </authorList>
    </citation>
    <scope>NUCLEOTIDE SEQUENCE [LARGE SCALE GENOMIC DNA]</scope>
    <source>
        <strain evidence="1 2">TH1</strain>
    </source>
</reference>
<sequence length="567" mass="66939">MVEASKVTQELKEIIDNLNNKNAIEILAEVFCIFEERITILDNSEKQMIMDLLNRVNKFLLENIKQEYKIYLVSKPNFIYADDIKNTKNLYEIFTEVVMNSLLLHTKSELATKQKVRENKNLTSFVCNGIFRAKDSEFSPKMIKCIGLLLEENEIKDFLNFVIKMDHKVQHITQEDEKENGEDKSIFTCNFLNHLNLLFTYLMCKRKELYTKIENIVLKEKRYFKSILIKNMCQLDIEKAVKITRDYNFDVFVSLFEKRPFLAAECCKKFNKGDFLIPRKSFLDLLVVHDTWFAPEIKNLCFLEESELLWLCDKSDLFLFEFFNNKAGSFYEYCKILATKGEERIIQMISDNVAHPNMIDLIKYISYTIKLSGNLKQFVIDTFLDKKEYFNFLLPFLSFETANLYLESNYQKEHTFKAFLRRHILGDFLIELHKYSSEDAVNNLLKDSIKSGKFGTNDYIFLIKYLETSECEYKYRTISLLAKNKSLKSVCSNFCLKYPGCIKDENFVESLLELSDPDAFLGISMIDLYELYNDNKKIKMMINTFLKNKNCNTYFKELNKLINKSKK</sequence>
<dbReference type="OrthoDB" id="2194863at2759"/>
<evidence type="ECO:0000313" key="2">
    <source>
        <dbReference type="Proteomes" id="UP000192758"/>
    </source>
</evidence>
<dbReference type="VEuPathDB" id="MicrosporidiaDB:EHP00_991"/>